<proteinExistence type="inferred from homology"/>
<gene>
    <name evidence="2" type="ORF">Y900_008925</name>
</gene>
<dbReference type="SFLD" id="SFLDS00003">
    <property type="entry name" value="Haloacid_Dehalogenase"/>
    <property type="match status" value="1"/>
</dbReference>
<evidence type="ECO:0000313" key="3">
    <source>
        <dbReference type="Proteomes" id="UP000022835"/>
    </source>
</evidence>
<comment type="caution">
    <text evidence="2">The sequence shown here is derived from an EMBL/GenBank/DDBJ whole genome shotgun (WGS) entry which is preliminary data.</text>
</comment>
<dbReference type="SFLD" id="SFLDG01126">
    <property type="entry name" value="C1.2:_Nucleotidase_Like"/>
    <property type="match status" value="1"/>
</dbReference>
<name>A0A064CJU0_9MYCO</name>
<dbReference type="GO" id="GO:0009223">
    <property type="term" value="P:pyrimidine deoxyribonucleotide catabolic process"/>
    <property type="evidence" value="ECO:0007669"/>
    <property type="project" value="TreeGrafter"/>
</dbReference>
<organism evidence="2 3">
    <name type="scientific">Mycolicibacterium aromaticivorans JS19b1 = JCM 16368</name>
    <dbReference type="NCBI Taxonomy" id="1440774"/>
    <lineage>
        <taxon>Bacteria</taxon>
        <taxon>Bacillati</taxon>
        <taxon>Actinomycetota</taxon>
        <taxon>Actinomycetes</taxon>
        <taxon>Mycobacteriales</taxon>
        <taxon>Mycobacteriaceae</taxon>
        <taxon>Mycolicibacterium</taxon>
    </lineage>
</organism>
<dbReference type="InterPro" id="IPR010708">
    <property type="entry name" value="5'(3')-deoxyribonucleotidase"/>
</dbReference>
<accession>A0A064CJU0</accession>
<dbReference type="Gene3D" id="3.40.50.1000">
    <property type="entry name" value="HAD superfamily/HAD-like"/>
    <property type="match status" value="1"/>
</dbReference>
<dbReference type="eggNOG" id="COG4502">
    <property type="taxonomic scope" value="Bacteria"/>
</dbReference>
<dbReference type="EMBL" id="JALN02000001">
    <property type="protein sequence ID" value="KDE99067.1"/>
    <property type="molecule type" value="Genomic_DNA"/>
</dbReference>
<dbReference type="Pfam" id="PF06941">
    <property type="entry name" value="NT5C"/>
    <property type="match status" value="1"/>
</dbReference>
<dbReference type="SFLD" id="SFLDG01145">
    <property type="entry name" value="C1.2.1"/>
    <property type="match status" value="1"/>
</dbReference>
<evidence type="ECO:0000256" key="1">
    <source>
        <dbReference type="ARBA" id="ARBA00009589"/>
    </source>
</evidence>
<protein>
    <submittedName>
        <fullName evidence="2">5'-3'-deoxyribonucleotidase</fullName>
    </submittedName>
</protein>
<dbReference type="AlphaFoldDB" id="A0A064CJU0"/>
<evidence type="ECO:0000313" key="2">
    <source>
        <dbReference type="EMBL" id="KDE99067.1"/>
    </source>
</evidence>
<dbReference type="Proteomes" id="UP000022835">
    <property type="component" value="Unassembled WGS sequence"/>
</dbReference>
<dbReference type="PANTHER" id="PTHR16504">
    <property type="entry name" value="5'(3')-DEOXYRIBONUCLEOTIDASE"/>
    <property type="match status" value="1"/>
</dbReference>
<dbReference type="InterPro" id="IPR036412">
    <property type="entry name" value="HAD-like_sf"/>
</dbReference>
<dbReference type="STRING" id="1440774.Y900_008925"/>
<dbReference type="SUPFAM" id="SSF56784">
    <property type="entry name" value="HAD-like"/>
    <property type="match status" value="1"/>
</dbReference>
<dbReference type="GO" id="GO:0008253">
    <property type="term" value="F:5'-nucleotidase activity"/>
    <property type="evidence" value="ECO:0007669"/>
    <property type="project" value="InterPro"/>
</dbReference>
<keyword evidence="3" id="KW-1185">Reference proteome</keyword>
<comment type="similarity">
    <text evidence="1">Belongs to the 5'(3')-deoxyribonucleotidase family.</text>
</comment>
<dbReference type="PANTHER" id="PTHR16504:SF4">
    <property type="entry name" value="5'(3')-DEOXYRIBONUCLEOTIDASE"/>
    <property type="match status" value="1"/>
</dbReference>
<sequence length="157" mass="18221">MTQARRKILYIDLDNTMVDFGHRIEGLDPVVVDKYRGRMDEAPGIFALMRSMPGAIEAFTELSTLFDTYLLSTAPWRNPSGWQHKIEWVHEHLGAEEDSPAYKRLILTHHKDLNRGDFLVDDRPNNGAERFEGEWIRYGSDRFPDWAAVLKYLRGQA</sequence>
<reference evidence="2" key="1">
    <citation type="submission" date="2014-05" db="EMBL/GenBank/DDBJ databases">
        <title>Genome sequence of Mycobacterium aromaticivorans strain JS19b1T (= DSM 45407T).</title>
        <authorList>
            <person name="Kwak Y."/>
            <person name="Park G.-S."/>
            <person name="Li Q.X."/>
            <person name="Lee S.-E."/>
            <person name="Shin J.-H."/>
        </authorList>
    </citation>
    <scope>NUCLEOTIDE SEQUENCE [LARGE SCALE GENOMIC DNA]</scope>
    <source>
        <strain evidence="2">JS19b1</strain>
    </source>
</reference>
<dbReference type="InterPro" id="IPR023214">
    <property type="entry name" value="HAD_sf"/>
</dbReference>
<dbReference type="RefSeq" id="WP_036341296.1">
    <property type="nucleotide sequence ID" value="NZ_JALN02000001.1"/>
</dbReference>